<protein>
    <submittedName>
        <fullName evidence="2">Uncharacterized protein</fullName>
    </submittedName>
</protein>
<keyword evidence="3" id="KW-1185">Reference proteome</keyword>
<reference evidence="2" key="1">
    <citation type="journal article" date="2020" name="Stud. Mycol.">
        <title>101 Dothideomycetes genomes: a test case for predicting lifestyles and emergence of pathogens.</title>
        <authorList>
            <person name="Haridas S."/>
            <person name="Albert R."/>
            <person name="Binder M."/>
            <person name="Bloem J."/>
            <person name="Labutti K."/>
            <person name="Salamov A."/>
            <person name="Andreopoulos B."/>
            <person name="Baker S."/>
            <person name="Barry K."/>
            <person name="Bills G."/>
            <person name="Bluhm B."/>
            <person name="Cannon C."/>
            <person name="Castanera R."/>
            <person name="Culley D."/>
            <person name="Daum C."/>
            <person name="Ezra D."/>
            <person name="Gonzalez J."/>
            <person name="Henrissat B."/>
            <person name="Kuo A."/>
            <person name="Liang C."/>
            <person name="Lipzen A."/>
            <person name="Lutzoni F."/>
            <person name="Magnuson J."/>
            <person name="Mondo S."/>
            <person name="Nolan M."/>
            <person name="Ohm R."/>
            <person name="Pangilinan J."/>
            <person name="Park H.-J."/>
            <person name="Ramirez L."/>
            <person name="Alfaro M."/>
            <person name="Sun H."/>
            <person name="Tritt A."/>
            <person name="Yoshinaga Y."/>
            <person name="Zwiers L.-H."/>
            <person name="Turgeon B."/>
            <person name="Goodwin S."/>
            <person name="Spatafora J."/>
            <person name="Crous P."/>
            <person name="Grigoriev I."/>
        </authorList>
    </citation>
    <scope>NUCLEOTIDE SEQUENCE</scope>
    <source>
        <strain evidence="2">CBS 473.64</strain>
    </source>
</reference>
<proteinExistence type="predicted"/>
<dbReference type="Proteomes" id="UP000799753">
    <property type="component" value="Unassembled WGS sequence"/>
</dbReference>
<dbReference type="OrthoDB" id="3800663at2759"/>
<feature type="region of interest" description="Disordered" evidence="1">
    <location>
        <begin position="73"/>
        <end position="96"/>
    </location>
</feature>
<evidence type="ECO:0000313" key="2">
    <source>
        <dbReference type="EMBL" id="KAF2640503.1"/>
    </source>
</evidence>
<evidence type="ECO:0000313" key="3">
    <source>
        <dbReference type="Proteomes" id="UP000799753"/>
    </source>
</evidence>
<sequence length="317" mass="35125">MSTVTCTATTVKSTMSAVAVDPFGDIFSVHTPMYYERNNGQDSKYTDYVVNHNVKFPDNVPVPFLDKLESMPSLSNDSISSSPSTAPTTPEPELPIEWTDDDLNRLLSILYSSEMLHGDLTISPPLTTLPTTPLNTPLKLDLYLRIPATPATQASYSPDLPIGTGRPINKILFASSLPSKDPTTLRRSLAAALLRSSETVEWIVTHYSLLSTLFTLSVSQLAGIKQGIEGMSRVCDREWAERLEQLRRCDDEGGRVERFEVGFELYLLDAGWCELGPWVNCVDAAMKLDAEARLQWAESYEGAGVWLLRAVNECEAR</sequence>
<name>A0A6A6S1F8_9PLEO</name>
<gene>
    <name evidence="2" type="ORF">P280DRAFT_549370</name>
</gene>
<dbReference type="AlphaFoldDB" id="A0A6A6S1F8"/>
<feature type="compositionally biased region" description="Low complexity" evidence="1">
    <location>
        <begin position="73"/>
        <end position="88"/>
    </location>
</feature>
<accession>A0A6A6S1F8</accession>
<dbReference type="EMBL" id="MU006784">
    <property type="protein sequence ID" value="KAF2640503.1"/>
    <property type="molecule type" value="Genomic_DNA"/>
</dbReference>
<evidence type="ECO:0000256" key="1">
    <source>
        <dbReference type="SAM" id="MobiDB-lite"/>
    </source>
</evidence>
<organism evidence="2 3">
    <name type="scientific">Massarina eburnea CBS 473.64</name>
    <dbReference type="NCBI Taxonomy" id="1395130"/>
    <lineage>
        <taxon>Eukaryota</taxon>
        <taxon>Fungi</taxon>
        <taxon>Dikarya</taxon>
        <taxon>Ascomycota</taxon>
        <taxon>Pezizomycotina</taxon>
        <taxon>Dothideomycetes</taxon>
        <taxon>Pleosporomycetidae</taxon>
        <taxon>Pleosporales</taxon>
        <taxon>Massarineae</taxon>
        <taxon>Massarinaceae</taxon>
        <taxon>Massarina</taxon>
    </lineage>
</organism>